<evidence type="ECO:0000313" key="3">
    <source>
        <dbReference type="EMBL" id="PMS20496.1"/>
    </source>
</evidence>
<organism evidence="3 4">
    <name type="scientific">Trinickia dabaoshanensis</name>
    <dbReference type="NCBI Taxonomy" id="564714"/>
    <lineage>
        <taxon>Bacteria</taxon>
        <taxon>Pseudomonadati</taxon>
        <taxon>Pseudomonadota</taxon>
        <taxon>Betaproteobacteria</taxon>
        <taxon>Burkholderiales</taxon>
        <taxon>Burkholderiaceae</taxon>
        <taxon>Trinickia</taxon>
    </lineage>
</organism>
<dbReference type="Proteomes" id="UP000235616">
    <property type="component" value="Unassembled WGS sequence"/>
</dbReference>
<name>A0A2N7VTM0_9BURK</name>
<dbReference type="PANTHER" id="PTHR31438">
    <property type="entry name" value="LYSINE N-ACYLTRANSFERASE C17G9.06C-RELATED"/>
    <property type="match status" value="1"/>
</dbReference>
<comment type="caution">
    <text evidence="3">The sequence shown here is derived from an EMBL/GenBank/DDBJ whole genome shotgun (WGS) entry which is preliminary data.</text>
</comment>
<reference evidence="3 4" key="1">
    <citation type="submission" date="2018-01" db="EMBL/GenBank/DDBJ databases">
        <title>Whole genome analyses suggest that Burkholderia sensu lato contains two further novel genera in the rhizoxinica-symbiotica group Mycetohabitans gen. nov., and Trinickia gen. nov.: implications for the evolution of diazotrophy and nodulation in the Burkholderiaceae.</title>
        <authorList>
            <person name="Estrada-de los Santos P."/>
            <person name="Palmer M."/>
            <person name="Chavez-Ramirez B."/>
            <person name="Beukes C."/>
            <person name="Steenkamp E.T."/>
            <person name="Hirsch A.M."/>
            <person name="Manyaka P."/>
            <person name="Maluk M."/>
            <person name="Lafos M."/>
            <person name="Crook M."/>
            <person name="Gross E."/>
            <person name="Simon M.F."/>
            <person name="Bueno dos Reis Junior F."/>
            <person name="Poole P.S."/>
            <person name="Venter S.N."/>
            <person name="James E.K."/>
        </authorList>
    </citation>
    <scope>NUCLEOTIDE SEQUENCE [LARGE SCALE GENOMIC DNA]</scope>
    <source>
        <strain evidence="3 4">GIMN1.004</strain>
    </source>
</reference>
<evidence type="ECO:0000256" key="1">
    <source>
        <dbReference type="ARBA" id="ARBA00004924"/>
    </source>
</evidence>
<keyword evidence="4" id="KW-1185">Reference proteome</keyword>
<dbReference type="EMBL" id="PNYA01000008">
    <property type="protein sequence ID" value="PMS20496.1"/>
    <property type="molecule type" value="Genomic_DNA"/>
</dbReference>
<dbReference type="InterPro" id="IPR019432">
    <property type="entry name" value="Acyltransferase_MbtK/IucB-like"/>
</dbReference>
<dbReference type="PANTHER" id="PTHR31438:SF1">
    <property type="entry name" value="LYSINE N-ACYLTRANSFERASE C17G9.06C-RELATED"/>
    <property type="match status" value="1"/>
</dbReference>
<dbReference type="GO" id="GO:0016410">
    <property type="term" value="F:N-acyltransferase activity"/>
    <property type="evidence" value="ECO:0007669"/>
    <property type="project" value="TreeGrafter"/>
</dbReference>
<proteinExistence type="predicted"/>
<dbReference type="Gene3D" id="3.40.630.30">
    <property type="match status" value="1"/>
</dbReference>
<dbReference type="SUPFAM" id="SSF55729">
    <property type="entry name" value="Acyl-CoA N-acyltransferases (Nat)"/>
    <property type="match status" value="1"/>
</dbReference>
<dbReference type="GO" id="GO:0019290">
    <property type="term" value="P:siderophore biosynthetic process"/>
    <property type="evidence" value="ECO:0007669"/>
    <property type="project" value="InterPro"/>
</dbReference>
<sequence length="337" mass="37668">MEGIPELRVSCVGETITVNRGGVASAGGDSPVLRAQWQPPRGLYGLTWDAAAHGRLRHAAVLAALSAVFADDRSGRAIRLDAGHAGGAGRHAADWLRRCGVLTAGGWCLREAWAQQPDLWLTRAAPLPPAALSYEMTGGIRHPRRAPYRDGVVYTREIPAFGHRFTLRTASIESDLPLLHRWLNEPRVNVFWGEAGGIEAHRAYLERQLTSPHVHPLIGAFDDEPFGYFEAYWAKEDRISPFAEPGEHDRGLHMLVGATRWRGARCVAAWLPSLVHYLFLDDPRTQAVVCEPRHDNVRMIAYLREHGFAAVRPFDFPHKRALLMRTLRESFFDARSI</sequence>
<dbReference type="Pfam" id="PF13523">
    <property type="entry name" value="Acetyltransf_8"/>
    <property type="match status" value="1"/>
</dbReference>
<accession>A0A2N7VTM0</accession>
<gene>
    <name evidence="3" type="ORF">C0Z18_10390</name>
</gene>
<dbReference type="AlphaFoldDB" id="A0A2N7VTM0"/>
<comment type="pathway">
    <text evidence="1">Siderophore biosynthesis.</text>
</comment>
<dbReference type="InterPro" id="IPR016181">
    <property type="entry name" value="Acyl_CoA_acyltransferase"/>
</dbReference>
<dbReference type="SMART" id="SM01006">
    <property type="entry name" value="AlcB"/>
    <property type="match status" value="1"/>
</dbReference>
<dbReference type="OrthoDB" id="8988466at2"/>
<feature type="domain" description="Acyltransferase MbtK/IucB-like conserved" evidence="2">
    <location>
        <begin position="168"/>
        <end position="215"/>
    </location>
</feature>
<keyword evidence="3" id="KW-0808">Transferase</keyword>
<evidence type="ECO:0000313" key="4">
    <source>
        <dbReference type="Proteomes" id="UP000235616"/>
    </source>
</evidence>
<evidence type="ECO:0000259" key="2">
    <source>
        <dbReference type="SMART" id="SM01006"/>
    </source>
</evidence>
<protein>
    <submittedName>
        <fullName evidence="3">N-acetyltransferase</fullName>
    </submittedName>
</protein>